<evidence type="ECO:0000256" key="5">
    <source>
        <dbReference type="ARBA" id="ARBA00023033"/>
    </source>
</evidence>
<evidence type="ECO:0000256" key="7">
    <source>
        <dbReference type="RuleBase" id="RU000461"/>
    </source>
</evidence>
<dbReference type="SUPFAM" id="SSF48264">
    <property type="entry name" value="Cytochrome P450"/>
    <property type="match status" value="1"/>
</dbReference>
<evidence type="ECO:0000313" key="9">
    <source>
        <dbReference type="Proteomes" id="UP000266673"/>
    </source>
</evidence>
<dbReference type="PRINTS" id="PR00465">
    <property type="entry name" value="EP450IV"/>
</dbReference>
<evidence type="ECO:0000313" key="8">
    <source>
        <dbReference type="EMBL" id="RIB01549.1"/>
    </source>
</evidence>
<dbReference type="GO" id="GO:0016705">
    <property type="term" value="F:oxidoreductase activity, acting on paired donors, with incorporation or reduction of molecular oxygen"/>
    <property type="evidence" value="ECO:0007669"/>
    <property type="project" value="InterPro"/>
</dbReference>
<dbReference type="GO" id="GO:0004497">
    <property type="term" value="F:monooxygenase activity"/>
    <property type="evidence" value="ECO:0007669"/>
    <property type="project" value="UniProtKB-KW"/>
</dbReference>
<evidence type="ECO:0000256" key="1">
    <source>
        <dbReference type="ARBA" id="ARBA00001971"/>
    </source>
</evidence>
<evidence type="ECO:0000256" key="3">
    <source>
        <dbReference type="ARBA" id="ARBA00022723"/>
    </source>
</evidence>
<reference evidence="8 9" key="1">
    <citation type="submission" date="2018-06" db="EMBL/GenBank/DDBJ databases">
        <title>Comparative genomics reveals the genomic features of Rhizophagus irregularis, R. cerebriforme, R. diaphanum and Gigaspora rosea, and their symbiotic lifestyle signature.</title>
        <authorList>
            <person name="Morin E."/>
            <person name="San Clemente H."/>
            <person name="Chen E.C.H."/>
            <person name="De La Providencia I."/>
            <person name="Hainaut M."/>
            <person name="Kuo A."/>
            <person name="Kohler A."/>
            <person name="Murat C."/>
            <person name="Tang N."/>
            <person name="Roy S."/>
            <person name="Loubradou J."/>
            <person name="Henrissat B."/>
            <person name="Grigoriev I.V."/>
            <person name="Corradi N."/>
            <person name="Roux C."/>
            <person name="Martin F.M."/>
        </authorList>
    </citation>
    <scope>NUCLEOTIDE SEQUENCE [LARGE SCALE GENOMIC DNA]</scope>
    <source>
        <strain evidence="8 9">DAOM 194757</strain>
    </source>
</reference>
<dbReference type="EMBL" id="QKWP01003064">
    <property type="protein sequence ID" value="RIB01549.1"/>
    <property type="molecule type" value="Genomic_DNA"/>
</dbReference>
<dbReference type="InterPro" id="IPR017972">
    <property type="entry name" value="Cyt_P450_CS"/>
</dbReference>
<keyword evidence="7" id="KW-0560">Oxidoreductase</keyword>
<dbReference type="OrthoDB" id="1844152at2759"/>
<organism evidence="8 9">
    <name type="scientific">Gigaspora rosea</name>
    <dbReference type="NCBI Taxonomy" id="44941"/>
    <lineage>
        <taxon>Eukaryota</taxon>
        <taxon>Fungi</taxon>
        <taxon>Fungi incertae sedis</taxon>
        <taxon>Mucoromycota</taxon>
        <taxon>Glomeromycotina</taxon>
        <taxon>Glomeromycetes</taxon>
        <taxon>Diversisporales</taxon>
        <taxon>Gigasporaceae</taxon>
        <taxon>Gigaspora</taxon>
    </lineage>
</organism>
<dbReference type="STRING" id="44941.A0A397TYP0"/>
<comment type="similarity">
    <text evidence="2 7">Belongs to the cytochrome P450 family.</text>
</comment>
<keyword evidence="3 6" id="KW-0479">Metal-binding</keyword>
<dbReference type="PANTHER" id="PTHR46206:SF6">
    <property type="entry name" value="CYTOCHROME P450 MONOOXYGENASE AN1598-RELATED"/>
    <property type="match status" value="1"/>
</dbReference>
<keyword evidence="4 6" id="KW-0408">Iron</keyword>
<dbReference type="InterPro" id="IPR001128">
    <property type="entry name" value="Cyt_P450"/>
</dbReference>
<keyword evidence="5 7" id="KW-0503">Monooxygenase</keyword>
<comment type="cofactor">
    <cofactor evidence="1 6">
        <name>heme</name>
        <dbReference type="ChEBI" id="CHEBI:30413"/>
    </cofactor>
</comment>
<evidence type="ECO:0000256" key="6">
    <source>
        <dbReference type="PIRSR" id="PIRSR602403-1"/>
    </source>
</evidence>
<dbReference type="PANTHER" id="PTHR46206">
    <property type="entry name" value="CYTOCHROME P450"/>
    <property type="match status" value="1"/>
</dbReference>
<dbReference type="InterPro" id="IPR036396">
    <property type="entry name" value="Cyt_P450_sf"/>
</dbReference>
<dbReference type="GO" id="GO:0020037">
    <property type="term" value="F:heme binding"/>
    <property type="evidence" value="ECO:0007669"/>
    <property type="project" value="InterPro"/>
</dbReference>
<dbReference type="Gene3D" id="1.10.630.10">
    <property type="entry name" value="Cytochrome P450"/>
    <property type="match status" value="1"/>
</dbReference>
<proteinExistence type="inferred from homology"/>
<evidence type="ECO:0000256" key="2">
    <source>
        <dbReference type="ARBA" id="ARBA00010617"/>
    </source>
</evidence>
<accession>A0A397TYP0</accession>
<evidence type="ECO:0000256" key="4">
    <source>
        <dbReference type="ARBA" id="ARBA00023004"/>
    </source>
</evidence>
<dbReference type="Pfam" id="PF00067">
    <property type="entry name" value="p450"/>
    <property type="match status" value="1"/>
</dbReference>
<dbReference type="PROSITE" id="PS00086">
    <property type="entry name" value="CYTOCHROME_P450"/>
    <property type="match status" value="1"/>
</dbReference>
<dbReference type="AlphaFoldDB" id="A0A397TYP0"/>
<keyword evidence="9" id="KW-1185">Reference proteome</keyword>
<gene>
    <name evidence="8" type="ORF">C2G38_2230495</name>
</gene>
<dbReference type="InterPro" id="IPR002403">
    <property type="entry name" value="Cyt_P450_E_grp-IV"/>
</dbReference>
<comment type="caution">
    <text evidence="8">The sequence shown here is derived from an EMBL/GenBank/DDBJ whole genome shotgun (WGS) entry which is preliminary data.</text>
</comment>
<protein>
    <submittedName>
        <fullName evidence="8">Cytochrome P450</fullName>
    </submittedName>
</protein>
<name>A0A397TYP0_9GLOM</name>
<dbReference type="Proteomes" id="UP000266673">
    <property type="component" value="Unassembled WGS sequence"/>
</dbReference>
<sequence>MGELCTFMPSLTPMVDVRMSLDFKNEPLLVPYQTTIIGHTHKFLFDSENFLRECREKYGEPFSLYIFGSVITFTGIETSQDVLKNSDVFDFHAAIDKLFPINQILCRFKKFNSQEFLARAVYEQISGKISLYLPRIQKELLLGIEKYFGDCKKPKVFKNVSSILSGIIARPIASILFGEEAAEYEDLIESFSLAEKDLATLALVPPILSFIHHSLHRMLVVLPLKFGWNPLFRHRDVFVKHFRSVIEERVRQRKELGKEYIQKEDLLDFYLSDPHFKTDVVDDQYMDELFGQMYSIVFASINTTSKALAFALFDYAGRPEIWNEIYEEQLKIHNESNGNINKDEVHKMVKLDCFIKESFRHSTDIAQLMHIMTGDSFTFSNGATIPKGRDVWVYMKDTAFSEKYFGKTANEFQPKRHLTLYSNGKTIHSPATKINKSFINFGGGKHACPGRFFAVSEIKVIFHKLILKYKIRTESGKIEPAIIISALSFPPNSGLIFENRD</sequence>
<dbReference type="GO" id="GO:0005506">
    <property type="term" value="F:iron ion binding"/>
    <property type="evidence" value="ECO:0007669"/>
    <property type="project" value="InterPro"/>
</dbReference>
<feature type="binding site" description="axial binding residue" evidence="6">
    <location>
        <position position="448"/>
    </location>
    <ligand>
        <name>heme</name>
        <dbReference type="ChEBI" id="CHEBI:30413"/>
    </ligand>
    <ligandPart>
        <name>Fe</name>
        <dbReference type="ChEBI" id="CHEBI:18248"/>
    </ligandPart>
</feature>
<keyword evidence="6 7" id="KW-0349">Heme</keyword>